<evidence type="ECO:0000256" key="1">
    <source>
        <dbReference type="SAM" id="Phobius"/>
    </source>
</evidence>
<reference evidence="2 3" key="2">
    <citation type="submission" date="2016-01" db="EMBL/GenBank/DDBJ databases">
        <title>Microcella alkaliphila JAM AC0309 whole genome shotgun sequence.</title>
        <authorList>
            <person name="Kurata A."/>
            <person name="Hirose Y."/>
            <person name="Kishimoto N."/>
            <person name="Kobayashi T."/>
        </authorList>
    </citation>
    <scope>NUCLEOTIDE SEQUENCE [LARGE SCALE GENOMIC DNA]</scope>
    <source>
        <strain evidence="2 3">JAM AC0309</strain>
    </source>
</reference>
<proteinExistence type="predicted"/>
<protein>
    <recommendedName>
        <fullName evidence="4">SbsA Ig-like domain-containing protein</fullName>
    </recommendedName>
</protein>
<sequence length="460" mass="48229">MSRTSSDGGAFTRAFWWTTAVTAGVAAVFLLLGAMQGPKLSTAQVDSVRVTEQAGQQLRLFANQPLSEIAADQVSVEPAVPVQVTVQGELIALQFERALDYDTEYTVTVSDVASPSRSATSDFVHTFRTAPGSFVYIDRGESVDEVLIADVAGTGRGEVLHSAPGIQFAAPLENALILARDDGNGGSVLEVVDRASDAVEQVRLPADGLRVDDLRVPRVGTTVALILSATDGAEGDADRWLALVDLAGAGVAEWVTGLDGEPITTQDALFTQAGDALLVHDIDQNLSRLPLADPTRILPVGQFTDVHSVSSDGQRLSATDPFGGVALDLETSDEERINPSLFADELVFGADFHLLASGEWVQRVAVADASGLALGNLIVVDDGAGESRLLARTVSDAGSFVDFRVSPNDQFVAIEVVPVVAEAQPDGRAVNGRATSITVVIVNIATGDLVRSVAGFGPSW</sequence>
<dbReference type="OrthoDB" id="5057864at2"/>
<dbReference type="KEGG" id="malk:MalAC0309_1038"/>
<keyword evidence="1" id="KW-0812">Transmembrane</keyword>
<keyword evidence="1" id="KW-0472">Membrane</keyword>
<evidence type="ECO:0000313" key="3">
    <source>
        <dbReference type="Proteomes" id="UP000218965"/>
    </source>
</evidence>
<dbReference type="AlphaFoldDB" id="A0A0U5BMV1"/>
<evidence type="ECO:0000313" key="2">
    <source>
        <dbReference type="EMBL" id="BAU31900.1"/>
    </source>
</evidence>
<reference evidence="3" key="1">
    <citation type="submission" date="2015-12" db="EMBL/GenBank/DDBJ databases">
        <authorList>
            <person name="Shamseldin A."/>
            <person name="Moawad H."/>
            <person name="Abd El-Rahim W.M."/>
            <person name="Sadowsky M.J."/>
        </authorList>
    </citation>
    <scope>NUCLEOTIDE SEQUENCE [LARGE SCALE GENOMIC DNA]</scope>
    <source>
        <strain evidence="3">JAM AC0309</strain>
    </source>
</reference>
<gene>
    <name evidence="2" type="ORF">MalAC0309_1038</name>
</gene>
<dbReference type="RefSeq" id="WP_096421062.1">
    <property type="nucleotide sequence ID" value="NZ_AP017315.1"/>
</dbReference>
<name>A0A0U5BMV1_9MICO</name>
<organism evidence="2 3">
    <name type="scientific">Microcella alkaliphila</name>
    <dbReference type="NCBI Taxonomy" id="279828"/>
    <lineage>
        <taxon>Bacteria</taxon>
        <taxon>Bacillati</taxon>
        <taxon>Actinomycetota</taxon>
        <taxon>Actinomycetes</taxon>
        <taxon>Micrococcales</taxon>
        <taxon>Microbacteriaceae</taxon>
        <taxon>Microcella</taxon>
    </lineage>
</organism>
<accession>A0A0U5BMV1</accession>
<feature type="transmembrane region" description="Helical" evidence="1">
    <location>
        <begin position="14"/>
        <end position="34"/>
    </location>
</feature>
<dbReference type="SUPFAM" id="SSF69304">
    <property type="entry name" value="Tricorn protease N-terminal domain"/>
    <property type="match status" value="1"/>
</dbReference>
<keyword evidence="1" id="KW-1133">Transmembrane helix</keyword>
<dbReference type="Proteomes" id="UP000218965">
    <property type="component" value="Chromosome"/>
</dbReference>
<dbReference type="EMBL" id="AP017315">
    <property type="protein sequence ID" value="BAU31900.1"/>
    <property type="molecule type" value="Genomic_DNA"/>
</dbReference>
<evidence type="ECO:0008006" key="4">
    <source>
        <dbReference type="Google" id="ProtNLM"/>
    </source>
</evidence>